<name>A0AAW2YY32_9EUKA</name>
<dbReference type="Proteomes" id="UP001431209">
    <property type="component" value="Unassembled WGS sequence"/>
</dbReference>
<comment type="caution">
    <text evidence="1">The sequence shown here is derived from an EMBL/GenBank/DDBJ whole genome shotgun (WGS) entry which is preliminary data.</text>
</comment>
<keyword evidence="2" id="KW-1185">Reference proteome</keyword>
<dbReference type="AlphaFoldDB" id="A0AAW2YY32"/>
<sequence length="107" mass="12471">MITRILRIKKKVPLPQEVFLKHPKIRPFTKDDVRKCSKAIITMPGSKDPFIFQGDIVRKSQQTITVKSPLAGIDVTYNVPYNSPYIHVQLLREQILTQLEDKTKKRR</sequence>
<accession>A0AAW2YY32</accession>
<proteinExistence type="predicted"/>
<reference evidence="1 2" key="1">
    <citation type="submission" date="2024-03" db="EMBL/GenBank/DDBJ databases">
        <title>The Acrasis kona genome and developmental transcriptomes reveal deep origins of eukaryotic multicellular pathways.</title>
        <authorList>
            <person name="Sheikh S."/>
            <person name="Fu C.-J."/>
            <person name="Brown M.W."/>
            <person name="Baldauf S.L."/>
        </authorList>
    </citation>
    <scope>NUCLEOTIDE SEQUENCE [LARGE SCALE GENOMIC DNA]</scope>
    <source>
        <strain evidence="1 2">ATCC MYA-3509</strain>
    </source>
</reference>
<gene>
    <name evidence="1" type="ORF">AKO1_012496</name>
</gene>
<evidence type="ECO:0000313" key="2">
    <source>
        <dbReference type="Proteomes" id="UP001431209"/>
    </source>
</evidence>
<evidence type="ECO:0000313" key="1">
    <source>
        <dbReference type="EMBL" id="KAL0481596.1"/>
    </source>
</evidence>
<dbReference type="EMBL" id="JAOPGA020000776">
    <property type="protein sequence ID" value="KAL0481596.1"/>
    <property type="molecule type" value="Genomic_DNA"/>
</dbReference>
<evidence type="ECO:0008006" key="3">
    <source>
        <dbReference type="Google" id="ProtNLM"/>
    </source>
</evidence>
<protein>
    <recommendedName>
        <fullName evidence="3">Ribosomal protein S10</fullName>
    </recommendedName>
</protein>
<organism evidence="1 2">
    <name type="scientific">Acrasis kona</name>
    <dbReference type="NCBI Taxonomy" id="1008807"/>
    <lineage>
        <taxon>Eukaryota</taxon>
        <taxon>Discoba</taxon>
        <taxon>Heterolobosea</taxon>
        <taxon>Tetramitia</taxon>
        <taxon>Eutetramitia</taxon>
        <taxon>Acrasidae</taxon>
        <taxon>Acrasis</taxon>
    </lineage>
</organism>